<comment type="caution">
    <text evidence="4">The sequence shown here is derived from an EMBL/GenBank/DDBJ whole genome shotgun (WGS) entry which is preliminary data.</text>
</comment>
<evidence type="ECO:0000313" key="5">
    <source>
        <dbReference type="Proteomes" id="UP000288246"/>
    </source>
</evidence>
<dbReference type="Pfam" id="PF00487">
    <property type="entry name" value="FA_desaturase"/>
    <property type="match status" value="1"/>
</dbReference>
<feature type="transmembrane region" description="Helical" evidence="2">
    <location>
        <begin position="48"/>
        <end position="70"/>
    </location>
</feature>
<keyword evidence="2" id="KW-0472">Membrane</keyword>
<feature type="compositionally biased region" description="Low complexity" evidence="1">
    <location>
        <begin position="1"/>
        <end position="15"/>
    </location>
</feature>
<dbReference type="RefSeq" id="WP_235843119.1">
    <property type="nucleotide sequence ID" value="NZ_BHYL01000024.1"/>
</dbReference>
<evidence type="ECO:0000256" key="2">
    <source>
        <dbReference type="SAM" id="Phobius"/>
    </source>
</evidence>
<name>A0A401UVK1_9CELL</name>
<evidence type="ECO:0000259" key="3">
    <source>
        <dbReference type="Pfam" id="PF00487"/>
    </source>
</evidence>
<dbReference type="Proteomes" id="UP000288246">
    <property type="component" value="Unassembled WGS sequence"/>
</dbReference>
<gene>
    <name evidence="4" type="ORF">CTKZ_02780</name>
</gene>
<dbReference type="GO" id="GO:0016717">
    <property type="term" value="F:oxidoreductase activity, acting on paired donors, with oxidation of a pair of donors resulting in the reduction of molecular oxygen to two molecules of water"/>
    <property type="evidence" value="ECO:0007669"/>
    <property type="project" value="TreeGrafter"/>
</dbReference>
<evidence type="ECO:0000256" key="1">
    <source>
        <dbReference type="SAM" id="MobiDB-lite"/>
    </source>
</evidence>
<feature type="compositionally biased region" description="Polar residues" evidence="1">
    <location>
        <begin position="16"/>
        <end position="26"/>
    </location>
</feature>
<accession>A0A401UVK1</accession>
<feature type="transmembrane region" description="Helical" evidence="2">
    <location>
        <begin position="207"/>
        <end position="227"/>
    </location>
</feature>
<protein>
    <submittedName>
        <fullName evidence="4">Fatty acid desaturase</fullName>
    </submittedName>
</protein>
<organism evidence="4 5">
    <name type="scientific">Cellulomonas algicola</name>
    <dbReference type="NCBI Taxonomy" id="2071633"/>
    <lineage>
        <taxon>Bacteria</taxon>
        <taxon>Bacillati</taxon>
        <taxon>Actinomycetota</taxon>
        <taxon>Actinomycetes</taxon>
        <taxon>Micrococcales</taxon>
        <taxon>Cellulomonadaceae</taxon>
        <taxon>Cellulomonas</taxon>
    </lineage>
</organism>
<feature type="transmembrane region" description="Helical" evidence="2">
    <location>
        <begin position="233"/>
        <end position="253"/>
    </location>
</feature>
<dbReference type="GO" id="GO:0016020">
    <property type="term" value="C:membrane"/>
    <property type="evidence" value="ECO:0007669"/>
    <property type="project" value="TreeGrafter"/>
</dbReference>
<keyword evidence="5" id="KW-1185">Reference proteome</keyword>
<dbReference type="AlphaFoldDB" id="A0A401UVK1"/>
<dbReference type="EMBL" id="BHYL01000024">
    <property type="protein sequence ID" value="GCD18716.1"/>
    <property type="molecule type" value="Genomic_DNA"/>
</dbReference>
<evidence type="ECO:0000313" key="4">
    <source>
        <dbReference type="EMBL" id="GCD18716.1"/>
    </source>
</evidence>
<dbReference type="PANTHER" id="PTHR19353">
    <property type="entry name" value="FATTY ACID DESATURASE 2"/>
    <property type="match status" value="1"/>
</dbReference>
<sequence length="366" mass="40514">MTEIRPAGPAGARAGTSTAERPHPTSSFTALTRTIQEAGYMRRRYGFYAARLSGAVVAVAGLVAGVVLLGDSWWQVALAAVAAVVFTQIAFLGHDAAHKQIFRSGRANDWASLVLADLFVGLSYGWWQRKHTRHHAKPNQVDADPDIDLPVLSFTPGDVEKRRSPLARWFLARQGWFFFPLLLLEGLDLHVSSVKRLAQPGPMQRRWVEALFLTVRLGGWLALVLTVMSPGKAAVFLAVQLGLFGLYMGASFAPNHKGMPLVPKDARIDFLRRQVLTSRNIRGGRWLDVVMGGLNHQVEHHLFPSMPSISLRRVAPIVREYCATHQIPYTQVSLARSYAIVVRHLNTVGLGDRDPFVCPMVAAYRV</sequence>
<dbReference type="InterPro" id="IPR012171">
    <property type="entry name" value="Fatty_acid_desaturase"/>
</dbReference>
<feature type="transmembrane region" description="Helical" evidence="2">
    <location>
        <begin position="76"/>
        <end position="97"/>
    </location>
</feature>
<dbReference type="GO" id="GO:0008610">
    <property type="term" value="P:lipid biosynthetic process"/>
    <property type="evidence" value="ECO:0007669"/>
    <property type="project" value="UniProtKB-ARBA"/>
</dbReference>
<dbReference type="PIRSF" id="PIRSF015921">
    <property type="entry name" value="FA_sphinglp_des"/>
    <property type="match status" value="1"/>
</dbReference>
<dbReference type="PANTHER" id="PTHR19353:SF19">
    <property type="entry name" value="DELTA(5) FATTY ACID DESATURASE C-RELATED"/>
    <property type="match status" value="1"/>
</dbReference>
<dbReference type="CDD" id="cd03506">
    <property type="entry name" value="Delta6-FADS-like"/>
    <property type="match status" value="1"/>
</dbReference>
<reference evidence="4 5" key="1">
    <citation type="submission" date="2018-11" db="EMBL/GenBank/DDBJ databases">
        <title>Draft genome sequence of Cellulomonas takizawaensis strain TKZ-21.</title>
        <authorList>
            <person name="Yamamura H."/>
            <person name="Hayashi T."/>
            <person name="Hamada M."/>
            <person name="Serisawa Y."/>
            <person name="Matsuyama K."/>
            <person name="Nakagawa Y."/>
            <person name="Otoguro M."/>
            <person name="Yanagida F."/>
            <person name="Hayakawa M."/>
        </authorList>
    </citation>
    <scope>NUCLEOTIDE SEQUENCE [LARGE SCALE GENOMIC DNA]</scope>
    <source>
        <strain evidence="4 5">TKZ-21</strain>
    </source>
</reference>
<feature type="domain" description="Fatty acid desaturase" evidence="3">
    <location>
        <begin position="72"/>
        <end position="332"/>
    </location>
</feature>
<keyword evidence="2" id="KW-1133">Transmembrane helix</keyword>
<proteinExistence type="predicted"/>
<dbReference type="InterPro" id="IPR005804">
    <property type="entry name" value="FA_desaturase_dom"/>
</dbReference>
<keyword evidence="2" id="KW-0812">Transmembrane</keyword>
<feature type="region of interest" description="Disordered" evidence="1">
    <location>
        <begin position="1"/>
        <end position="26"/>
    </location>
</feature>